<dbReference type="Gramene" id="TKW17473">
    <property type="protein sequence ID" value="TKW17473"/>
    <property type="gene ID" value="SEVIR_5G369350v2"/>
</dbReference>
<feature type="chain" id="PRO_5020615273" description="Secreted protein" evidence="2">
    <location>
        <begin position="28"/>
        <end position="83"/>
    </location>
</feature>
<dbReference type="AlphaFoldDB" id="A0A4U6USC1"/>
<gene>
    <name evidence="3" type="ORF">SEVIR_5G369350v2</name>
</gene>
<reference evidence="3" key="1">
    <citation type="submission" date="2019-03" db="EMBL/GenBank/DDBJ databases">
        <title>WGS assembly of Setaria viridis.</title>
        <authorList>
            <person name="Huang P."/>
            <person name="Jenkins J."/>
            <person name="Grimwood J."/>
            <person name="Barry K."/>
            <person name="Healey A."/>
            <person name="Mamidi S."/>
            <person name="Sreedasyam A."/>
            <person name="Shu S."/>
            <person name="Feldman M."/>
            <person name="Wu J."/>
            <person name="Yu Y."/>
            <person name="Chen C."/>
            <person name="Johnson J."/>
            <person name="Rokhsar D."/>
            <person name="Baxter I."/>
            <person name="Schmutz J."/>
            <person name="Brutnell T."/>
            <person name="Kellogg E."/>
        </authorList>
    </citation>
    <scope>NUCLEOTIDE SEQUENCE [LARGE SCALE GENOMIC DNA]</scope>
</reference>
<evidence type="ECO:0000256" key="2">
    <source>
        <dbReference type="SAM" id="SignalP"/>
    </source>
</evidence>
<dbReference type="EMBL" id="CM016556">
    <property type="protein sequence ID" value="TKW17473.1"/>
    <property type="molecule type" value="Genomic_DNA"/>
</dbReference>
<proteinExistence type="predicted"/>
<keyword evidence="2" id="KW-0732">Signal</keyword>
<evidence type="ECO:0008006" key="5">
    <source>
        <dbReference type="Google" id="ProtNLM"/>
    </source>
</evidence>
<feature type="region of interest" description="Disordered" evidence="1">
    <location>
        <begin position="52"/>
        <end position="74"/>
    </location>
</feature>
<dbReference type="Proteomes" id="UP000298652">
    <property type="component" value="Chromosome 5"/>
</dbReference>
<organism evidence="3 4">
    <name type="scientific">Setaria viridis</name>
    <name type="common">Green bristlegrass</name>
    <name type="synonym">Setaria italica subsp. viridis</name>
    <dbReference type="NCBI Taxonomy" id="4556"/>
    <lineage>
        <taxon>Eukaryota</taxon>
        <taxon>Viridiplantae</taxon>
        <taxon>Streptophyta</taxon>
        <taxon>Embryophyta</taxon>
        <taxon>Tracheophyta</taxon>
        <taxon>Spermatophyta</taxon>
        <taxon>Magnoliopsida</taxon>
        <taxon>Liliopsida</taxon>
        <taxon>Poales</taxon>
        <taxon>Poaceae</taxon>
        <taxon>PACMAD clade</taxon>
        <taxon>Panicoideae</taxon>
        <taxon>Panicodae</taxon>
        <taxon>Paniceae</taxon>
        <taxon>Cenchrinae</taxon>
        <taxon>Setaria</taxon>
    </lineage>
</organism>
<accession>A0A4U6USC1</accession>
<evidence type="ECO:0000313" key="4">
    <source>
        <dbReference type="Proteomes" id="UP000298652"/>
    </source>
</evidence>
<evidence type="ECO:0000313" key="3">
    <source>
        <dbReference type="EMBL" id="TKW17473.1"/>
    </source>
</evidence>
<protein>
    <recommendedName>
        <fullName evidence="5">Secreted protein</fullName>
    </recommendedName>
</protein>
<evidence type="ECO:0000256" key="1">
    <source>
        <dbReference type="SAM" id="MobiDB-lite"/>
    </source>
</evidence>
<keyword evidence="4" id="KW-1185">Reference proteome</keyword>
<name>A0A4U6USC1_SETVI</name>
<feature type="signal peptide" evidence="2">
    <location>
        <begin position="1"/>
        <end position="27"/>
    </location>
</feature>
<sequence length="83" mass="8450">MLCLPPPTPSVPCALLLDCCLFVAASSSPLRGRSFCSAAVARHAPCRISAGPREAEVGPSTAHPVAPARSHSAPTCRFPAAAL</sequence>